<dbReference type="EMBL" id="ACPB03012272">
    <property type="status" value="NOT_ANNOTATED_CDS"/>
    <property type="molecule type" value="Genomic_DNA"/>
</dbReference>
<organism evidence="3 4">
    <name type="scientific">Rhodnius prolixus</name>
    <name type="common">Triatomid bug</name>
    <dbReference type="NCBI Taxonomy" id="13249"/>
    <lineage>
        <taxon>Eukaryota</taxon>
        <taxon>Metazoa</taxon>
        <taxon>Ecdysozoa</taxon>
        <taxon>Arthropoda</taxon>
        <taxon>Hexapoda</taxon>
        <taxon>Insecta</taxon>
        <taxon>Pterygota</taxon>
        <taxon>Neoptera</taxon>
        <taxon>Paraneoptera</taxon>
        <taxon>Hemiptera</taxon>
        <taxon>Heteroptera</taxon>
        <taxon>Panheteroptera</taxon>
        <taxon>Cimicomorpha</taxon>
        <taxon>Reduviidae</taxon>
        <taxon>Triatominae</taxon>
        <taxon>Rhodnius</taxon>
    </lineage>
</organism>
<dbReference type="GO" id="GO:0003824">
    <property type="term" value="F:catalytic activity"/>
    <property type="evidence" value="ECO:0007669"/>
    <property type="project" value="InterPro"/>
</dbReference>
<keyword evidence="4" id="KW-1185">Reference proteome</keyword>
<feature type="compositionally biased region" description="Basic residues" evidence="1">
    <location>
        <begin position="237"/>
        <end position="256"/>
    </location>
</feature>
<dbReference type="Pfam" id="PF14529">
    <property type="entry name" value="Exo_endo_phos_2"/>
    <property type="match status" value="1"/>
</dbReference>
<dbReference type="SUPFAM" id="SSF56219">
    <property type="entry name" value="DNase I-like"/>
    <property type="match status" value="1"/>
</dbReference>
<evidence type="ECO:0000313" key="4">
    <source>
        <dbReference type="Proteomes" id="UP000015103"/>
    </source>
</evidence>
<feature type="region of interest" description="Disordered" evidence="1">
    <location>
        <begin position="19"/>
        <end position="38"/>
    </location>
</feature>
<feature type="domain" description="Endonuclease/exonuclease/phosphatase" evidence="2">
    <location>
        <begin position="265"/>
        <end position="406"/>
    </location>
</feature>
<evidence type="ECO:0000313" key="3">
    <source>
        <dbReference type="EnsemblMetazoa" id="RPRC014182-PA"/>
    </source>
</evidence>
<reference evidence="3" key="1">
    <citation type="submission" date="2015-05" db="UniProtKB">
        <authorList>
            <consortium name="EnsemblMetazoa"/>
        </authorList>
    </citation>
    <scope>IDENTIFICATION</scope>
</reference>
<proteinExistence type="predicted"/>
<evidence type="ECO:0000259" key="2">
    <source>
        <dbReference type="Pfam" id="PF14529"/>
    </source>
</evidence>
<dbReference type="InterPro" id="IPR036691">
    <property type="entry name" value="Endo/exonu/phosph_ase_sf"/>
</dbReference>
<dbReference type="eggNOG" id="ENOG502SNAA">
    <property type="taxonomic scope" value="Eukaryota"/>
</dbReference>
<dbReference type="Proteomes" id="UP000015103">
    <property type="component" value="Unassembled WGS sequence"/>
</dbReference>
<dbReference type="AlphaFoldDB" id="T1ID12"/>
<dbReference type="VEuPathDB" id="VectorBase:RPRC014182"/>
<name>T1ID12_RHOPR</name>
<dbReference type="OMA" id="CIRISTD"/>
<feature type="region of interest" description="Disordered" evidence="1">
    <location>
        <begin position="237"/>
        <end position="258"/>
    </location>
</feature>
<dbReference type="STRING" id="13249.T1ID12"/>
<dbReference type="Gene3D" id="3.60.10.10">
    <property type="entry name" value="Endonuclease/exonuclease/phosphatase"/>
    <property type="match status" value="1"/>
</dbReference>
<evidence type="ECO:0000256" key="1">
    <source>
        <dbReference type="SAM" id="MobiDB-lite"/>
    </source>
</evidence>
<accession>T1ID12</accession>
<dbReference type="EnsemblMetazoa" id="RPRC014182-RA">
    <property type="protein sequence ID" value="RPRC014182-PA"/>
    <property type="gene ID" value="RPRC014182"/>
</dbReference>
<dbReference type="EMBL" id="ACPB03012273">
    <property type="status" value="NOT_ANNOTATED_CDS"/>
    <property type="molecule type" value="Genomic_DNA"/>
</dbReference>
<protein>
    <submittedName>
        <fullName evidence="3">Endonuclease/exonuclease/phosphatase domain-containing protein</fullName>
    </submittedName>
</protein>
<dbReference type="HOGENOM" id="CLU_522082_0_0_1"/>
<dbReference type="InParanoid" id="T1ID12"/>
<sequence>MATLANEVKNIYISEMDTQVQGTEQTKTEDSSSGSQRLSGGLEQFNLLIAKITEMCNDMKILKEQVTSNTNEFKSSFSTLNENISKMQSNIINLRRWIVFVELDAVLKLDLYLLDLYRLGVRYEILRNGKKLKGEKIFISEDFPLEVRLIRKELLPYLNEARASNKKAYLRYDKLLIENKVCTLNDLKKSQSALVERQDSISGDIANTDNFTEGSEQLEENSSDASGNTLHSWLKKGRLSSKQKKRSPKSNKKRKALSSPDLSGNIYFKPGIDMIHILELLQLTLDELHRVNNDSIFLILGDFNSRVGALNQMDLDLFEGTNLNCIRISTDEVIYKQGYMLVDFFESNSFALLNGRTMSDNLGQKTFVSKVGSSVIDLAWCDYYNLDKVVDLSVLQWSTLSDHFPIEIKLNLPLNRRKVEGGCSSQGAFVCSRLSWDNNKAEAYVLNMENMPKISYNLHLETISNINENLKDAIWETAEHLGLVRKQKKNHIQVNNNDPWFDQQCKTAKKIMKENLKICKKK</sequence>
<dbReference type="InterPro" id="IPR005135">
    <property type="entry name" value="Endo/exonuclease/phosphatase"/>
</dbReference>